<feature type="repeat" description="PPR" evidence="3">
    <location>
        <begin position="87"/>
        <end position="121"/>
    </location>
</feature>
<dbReference type="PANTHER" id="PTHR47936">
    <property type="entry name" value="PPR_LONG DOMAIN-CONTAINING PROTEIN"/>
    <property type="match status" value="1"/>
</dbReference>
<accession>A0A061DRT6</accession>
<feature type="repeat" description="PPR" evidence="3">
    <location>
        <begin position="454"/>
        <end position="488"/>
    </location>
</feature>
<feature type="repeat" description="PPR" evidence="3">
    <location>
        <begin position="419"/>
        <end position="453"/>
    </location>
</feature>
<dbReference type="NCBIfam" id="TIGR00756">
    <property type="entry name" value="PPR"/>
    <property type="match status" value="10"/>
</dbReference>
<evidence type="ECO:0000256" key="3">
    <source>
        <dbReference type="PROSITE-ProRule" id="PRU00708"/>
    </source>
</evidence>
<dbReference type="AlphaFoldDB" id="A0A061DRT6"/>
<dbReference type="Pfam" id="PF13041">
    <property type="entry name" value="PPR_2"/>
    <property type="match status" value="4"/>
</dbReference>
<feature type="compositionally biased region" description="Polar residues" evidence="4">
    <location>
        <begin position="555"/>
        <end position="575"/>
    </location>
</feature>
<dbReference type="STRING" id="3641.A0A061DRT6"/>
<dbReference type="Gramene" id="EOX95524">
    <property type="protein sequence ID" value="EOX95524"/>
    <property type="gene ID" value="TCM_005001"/>
</dbReference>
<organism evidence="5 6">
    <name type="scientific">Theobroma cacao</name>
    <name type="common">Cacao</name>
    <name type="synonym">Cocoa</name>
    <dbReference type="NCBI Taxonomy" id="3641"/>
    <lineage>
        <taxon>Eukaryota</taxon>
        <taxon>Viridiplantae</taxon>
        <taxon>Streptophyta</taxon>
        <taxon>Embryophyta</taxon>
        <taxon>Tracheophyta</taxon>
        <taxon>Spermatophyta</taxon>
        <taxon>Magnoliopsida</taxon>
        <taxon>eudicotyledons</taxon>
        <taxon>Gunneridae</taxon>
        <taxon>Pentapetalae</taxon>
        <taxon>rosids</taxon>
        <taxon>malvids</taxon>
        <taxon>Malvales</taxon>
        <taxon>Malvaceae</taxon>
        <taxon>Byttnerioideae</taxon>
        <taxon>Theobroma</taxon>
    </lineage>
</organism>
<dbReference type="PANTHER" id="PTHR47936:SF1">
    <property type="entry name" value="PENTATRICOPEPTIDE REPEAT-CONTAINING PROTEIN GUN1, CHLOROPLASTIC"/>
    <property type="match status" value="1"/>
</dbReference>
<dbReference type="eggNOG" id="KOG4197">
    <property type="taxonomic scope" value="Eukaryota"/>
</dbReference>
<dbReference type="Pfam" id="PF01535">
    <property type="entry name" value="PPR"/>
    <property type="match status" value="3"/>
</dbReference>
<dbReference type="Gene3D" id="1.25.40.10">
    <property type="entry name" value="Tetratricopeptide repeat domain"/>
    <property type="match status" value="5"/>
</dbReference>
<dbReference type="Pfam" id="PF12854">
    <property type="entry name" value="PPR_1"/>
    <property type="match status" value="1"/>
</dbReference>
<sequence>MRNGRTGLSSVSSPLLKSPSIHLGNILLIASLTKTLSESGTRNLDPNSIPISEPLVIQILRKHSLEPSKKLDFFNWCRSVKPNFKHSAVTYSHIFRTLCRSGFVEEVPNLLFAMKEDGVLVDSDTFKFLLDAFIRSGKFDSALEILDFMEELGAGLNLRVYDSVLVALIRKDQVGLALSLFFKLLEACNGNDDGNSVDSSLPGSIAINELLVALRKAHMRREFKQVFDILREKREFEFDTCGYNICIHSFGCWGDLGASLKLFKEMKEKEKSFGSFGPDLCTYNSLIDVLCLVGKVKDALVVWEELKVSGHEPDAFTYRILIQGCSKSYRMDDATKIFSEMQYNGFAMDTVVYNSLLNGLFKARKVMEACQFFEKMVQDGVRASCWTYNILIDGLFRNGRAEAAYTLFCDLKKKGQFVDGITYSIVVLQLCREGQLEGALRLVEEMEARGFIVDLVTITSLLIGFHKQGRWDWTERLMKHIRDGNLVPNVLKWKANMEASMKNPPKNRKDYTPLFPSKGDFREIMNLLGSVGQAMGTNLDSEDCDEKDQEKPSIDTDQWSSSPYMDQLANQGKSTERSSQLFSLIRGQRVQEKGIGSFDVDMVNTFLSIFLAKGKLSLACKLFEVFTDMGVDPVSYTYNSIMSSFVKKGYFNEAWGVLNEMDEKVCPADIATYNLIIQGLGKMGRADIASSVLDKLMKQGGYLDVVMYNTLVNALGKAGRVDEASKLFEQMRTSGINPDVITYNTLIEVHTKAGQLQDAYKFLKMMLDAGCSPNHVTDTILDNLGKEIEKMRLQKASMVRTDNGDET</sequence>
<dbReference type="EMBL" id="CM001879">
    <property type="protein sequence ID" value="EOX95524.1"/>
    <property type="molecule type" value="Genomic_DNA"/>
</dbReference>
<feature type="repeat" description="PPR" evidence="3">
    <location>
        <begin position="384"/>
        <end position="418"/>
    </location>
</feature>
<dbReference type="Proteomes" id="UP000026915">
    <property type="component" value="Chromosome 1"/>
</dbReference>
<evidence type="ECO:0000313" key="5">
    <source>
        <dbReference type="EMBL" id="EOX95524.1"/>
    </source>
</evidence>
<dbReference type="InterPro" id="IPR011990">
    <property type="entry name" value="TPR-like_helical_dom_sf"/>
</dbReference>
<feature type="repeat" description="PPR" evidence="3">
    <location>
        <begin position="669"/>
        <end position="703"/>
    </location>
</feature>
<dbReference type="InParanoid" id="A0A061DRT6"/>
<feature type="repeat" description="PPR" evidence="3">
    <location>
        <begin position="314"/>
        <end position="348"/>
    </location>
</feature>
<name>A0A061DRT6_THECC</name>
<dbReference type="FunCoup" id="A0A061DRT6">
    <property type="interactions" value="1411"/>
</dbReference>
<dbReference type="PROSITE" id="PS51375">
    <property type="entry name" value="PPR"/>
    <property type="match status" value="12"/>
</dbReference>
<proteinExistence type="inferred from homology"/>
<feature type="repeat" description="PPR" evidence="3">
    <location>
        <begin position="704"/>
        <end position="738"/>
    </location>
</feature>
<reference evidence="5 6" key="1">
    <citation type="journal article" date="2013" name="Genome Biol.">
        <title>The genome sequence of the most widely cultivated cacao type and its use to identify candidate genes regulating pod color.</title>
        <authorList>
            <person name="Motamayor J.C."/>
            <person name="Mockaitis K."/>
            <person name="Schmutz J."/>
            <person name="Haiminen N."/>
            <person name="Iii D.L."/>
            <person name="Cornejo O."/>
            <person name="Findley S.D."/>
            <person name="Zheng P."/>
            <person name="Utro F."/>
            <person name="Royaert S."/>
            <person name="Saski C."/>
            <person name="Jenkins J."/>
            <person name="Podicheti R."/>
            <person name="Zhao M."/>
            <person name="Scheffler B.E."/>
            <person name="Stack J.C."/>
            <person name="Feltus F.A."/>
            <person name="Mustiga G.M."/>
            <person name="Amores F."/>
            <person name="Phillips W."/>
            <person name="Marelli J.P."/>
            <person name="May G.D."/>
            <person name="Shapiro H."/>
            <person name="Ma J."/>
            <person name="Bustamante C.D."/>
            <person name="Schnell R.J."/>
            <person name="Main D."/>
            <person name="Gilbert D."/>
            <person name="Parida L."/>
            <person name="Kuhn D.N."/>
        </authorList>
    </citation>
    <scope>NUCLEOTIDE SEQUENCE [LARGE SCALE GENOMIC DNA]</scope>
    <source>
        <strain evidence="6">cv. Matina 1-6</strain>
    </source>
</reference>
<feature type="repeat" description="PPR" evidence="3">
    <location>
        <begin position="122"/>
        <end position="156"/>
    </location>
</feature>
<evidence type="ECO:0000256" key="2">
    <source>
        <dbReference type="ARBA" id="ARBA00022737"/>
    </source>
</evidence>
<feature type="repeat" description="PPR" evidence="3">
    <location>
        <begin position="739"/>
        <end position="773"/>
    </location>
</feature>
<dbReference type="HOGENOM" id="CLU_002706_49_8_1"/>
<feature type="repeat" description="PPR" evidence="3">
    <location>
        <begin position="349"/>
        <end position="383"/>
    </location>
</feature>
<evidence type="ECO:0000313" key="6">
    <source>
        <dbReference type="Proteomes" id="UP000026915"/>
    </source>
</evidence>
<protein>
    <submittedName>
        <fullName evidence="5">Pentatricopeptide repeat-containing protein, putative</fullName>
    </submittedName>
</protein>
<keyword evidence="2" id="KW-0677">Repeat</keyword>
<gene>
    <name evidence="5" type="ORF">TCM_005001</name>
</gene>
<evidence type="ECO:0000256" key="1">
    <source>
        <dbReference type="ARBA" id="ARBA00007626"/>
    </source>
</evidence>
<feature type="repeat" description="PPR" evidence="3">
    <location>
        <begin position="279"/>
        <end position="313"/>
    </location>
</feature>
<keyword evidence="6" id="KW-1185">Reference proteome</keyword>
<feature type="repeat" description="PPR" evidence="3">
    <location>
        <begin position="634"/>
        <end position="668"/>
    </location>
</feature>
<comment type="similarity">
    <text evidence="1">Belongs to the PPR family. P subfamily.</text>
</comment>
<evidence type="ECO:0000256" key="4">
    <source>
        <dbReference type="SAM" id="MobiDB-lite"/>
    </source>
</evidence>
<dbReference type="InterPro" id="IPR002885">
    <property type="entry name" value="PPR_rpt"/>
</dbReference>
<dbReference type="OMA" id="FLRMMLD"/>
<feature type="region of interest" description="Disordered" evidence="4">
    <location>
        <begin position="538"/>
        <end position="575"/>
    </location>
</feature>